<comment type="caution">
    <text evidence="1">The sequence shown here is derived from an EMBL/GenBank/DDBJ whole genome shotgun (WGS) entry which is preliminary data.</text>
</comment>
<keyword evidence="2" id="KW-1185">Reference proteome</keyword>
<evidence type="ECO:0000313" key="1">
    <source>
        <dbReference type="EMBL" id="PRP86985.1"/>
    </source>
</evidence>
<dbReference type="Proteomes" id="UP000241769">
    <property type="component" value="Unassembled WGS sequence"/>
</dbReference>
<protein>
    <submittedName>
        <fullName evidence="1">Uncharacterized protein</fullName>
    </submittedName>
</protein>
<dbReference type="InParanoid" id="A0A2P6NSP4"/>
<name>A0A2P6NSP4_9EUKA</name>
<gene>
    <name evidence="1" type="ORF">PROFUN_04967</name>
</gene>
<organism evidence="1 2">
    <name type="scientific">Planoprotostelium fungivorum</name>
    <dbReference type="NCBI Taxonomy" id="1890364"/>
    <lineage>
        <taxon>Eukaryota</taxon>
        <taxon>Amoebozoa</taxon>
        <taxon>Evosea</taxon>
        <taxon>Variosea</taxon>
        <taxon>Cavosteliida</taxon>
        <taxon>Cavosteliaceae</taxon>
        <taxon>Planoprotostelium</taxon>
    </lineage>
</organism>
<reference evidence="1 2" key="1">
    <citation type="journal article" date="2018" name="Genome Biol. Evol.">
        <title>Multiple Roots of Fruiting Body Formation in Amoebozoa.</title>
        <authorList>
            <person name="Hillmann F."/>
            <person name="Forbes G."/>
            <person name="Novohradska S."/>
            <person name="Ferling I."/>
            <person name="Riege K."/>
            <person name="Groth M."/>
            <person name="Westermann M."/>
            <person name="Marz M."/>
            <person name="Spaller T."/>
            <person name="Winckler T."/>
            <person name="Schaap P."/>
            <person name="Glockner G."/>
        </authorList>
    </citation>
    <scope>NUCLEOTIDE SEQUENCE [LARGE SCALE GENOMIC DNA]</scope>
    <source>
        <strain evidence="1 2">Jena</strain>
    </source>
</reference>
<sequence length="153" mass="17807">MPSLAYRSRHVKTAVYIDRRSLSFPLAKEPLYPKHEVTPRNPNWSNCRADQELRTFVDISRGLHFIARICFSAGSYAIPSKTRARRFARKSRVLAMCRTVSSRVRWTLPHLTQRHAHTQKPPKVFLLDMSPHLRVMSEKIQIHPYRTTTTTPA</sequence>
<accession>A0A2P6NSP4</accession>
<proteinExistence type="predicted"/>
<dbReference type="EMBL" id="MDYQ01000024">
    <property type="protein sequence ID" value="PRP86985.1"/>
    <property type="molecule type" value="Genomic_DNA"/>
</dbReference>
<evidence type="ECO:0000313" key="2">
    <source>
        <dbReference type="Proteomes" id="UP000241769"/>
    </source>
</evidence>
<dbReference type="AlphaFoldDB" id="A0A2P6NSP4"/>